<dbReference type="EMBL" id="JADIXZ010000010">
    <property type="protein sequence ID" value="MBK6302313.1"/>
    <property type="molecule type" value="Genomic_DNA"/>
</dbReference>
<evidence type="ECO:0000313" key="1">
    <source>
        <dbReference type="EMBL" id="MBK6302313.1"/>
    </source>
</evidence>
<evidence type="ECO:0008006" key="3">
    <source>
        <dbReference type="Google" id="ProtNLM"/>
    </source>
</evidence>
<proteinExistence type="predicted"/>
<comment type="caution">
    <text evidence="1">The sequence shown here is derived from an EMBL/GenBank/DDBJ whole genome shotgun (WGS) entry which is preliminary data.</text>
</comment>
<evidence type="ECO:0000313" key="2">
    <source>
        <dbReference type="Proteomes" id="UP000718281"/>
    </source>
</evidence>
<reference evidence="1 2" key="1">
    <citation type="submission" date="2020-10" db="EMBL/GenBank/DDBJ databases">
        <title>Connecting structure to function with the recovery of over 1000 high-quality activated sludge metagenome-assembled genomes encoding full-length rRNA genes using long-read sequencing.</title>
        <authorList>
            <person name="Singleton C.M."/>
            <person name="Petriglieri F."/>
            <person name="Kristensen J.M."/>
            <person name="Kirkegaard R.H."/>
            <person name="Michaelsen T.Y."/>
            <person name="Andersen M.H."/>
            <person name="Karst S.M."/>
            <person name="Dueholm M.S."/>
            <person name="Nielsen P.H."/>
            <person name="Albertsen M."/>
        </authorList>
    </citation>
    <scope>NUCLEOTIDE SEQUENCE [LARGE SCALE GENOMIC DNA]</scope>
    <source>
        <strain evidence="1">AalE_18-Q3-R2-46_BAT3C.188</strain>
    </source>
</reference>
<dbReference type="Gene3D" id="2.60.120.10">
    <property type="entry name" value="Jelly Rolls"/>
    <property type="match status" value="1"/>
</dbReference>
<dbReference type="AlphaFoldDB" id="A0A935CES1"/>
<protein>
    <recommendedName>
        <fullName evidence="3">Crp/Fnr family transcriptional regulator</fullName>
    </recommendedName>
</protein>
<organism evidence="1 2">
    <name type="scientific">Candidatus Phosphoribacter hodrii</name>
    <dbReference type="NCBI Taxonomy" id="2953743"/>
    <lineage>
        <taxon>Bacteria</taxon>
        <taxon>Bacillati</taxon>
        <taxon>Actinomycetota</taxon>
        <taxon>Actinomycetes</taxon>
        <taxon>Micrococcales</taxon>
        <taxon>Dermatophilaceae</taxon>
        <taxon>Candidatus Phosphoribacter</taxon>
    </lineage>
</organism>
<sequence length="60" mass="6947">MLTAEDRYRHFLRRYPDLVGVLPQKDIGNYVGVTPVGISRIAARVRDEDRRRPIRARAAL</sequence>
<dbReference type="Proteomes" id="UP000718281">
    <property type="component" value="Unassembled WGS sequence"/>
</dbReference>
<gene>
    <name evidence="1" type="ORF">IPF40_15250</name>
</gene>
<dbReference type="InterPro" id="IPR014710">
    <property type="entry name" value="RmlC-like_jellyroll"/>
</dbReference>
<name>A0A935CES1_9MICO</name>
<accession>A0A935CES1</accession>